<comment type="caution">
    <text evidence="11">The sequence shown here is derived from an EMBL/GenBank/DDBJ whole genome shotgun (WGS) entry which is preliminary data.</text>
</comment>
<keyword evidence="3 9" id="KW-1133">Transmembrane helix</keyword>
<keyword evidence="9" id="KW-1003">Cell membrane</keyword>
<comment type="similarity">
    <text evidence="8">Belongs to the G-protein coupled receptor 1 family.</text>
</comment>
<dbReference type="GO" id="GO:0004984">
    <property type="term" value="F:olfactory receptor activity"/>
    <property type="evidence" value="ECO:0007669"/>
    <property type="project" value="InterPro"/>
</dbReference>
<dbReference type="PRINTS" id="PR00245">
    <property type="entry name" value="OLFACTORYR"/>
</dbReference>
<keyword evidence="9" id="KW-0716">Sensory transduction</keyword>
<organism evidence="11 12">
    <name type="scientific">Pyxicephalus adspersus</name>
    <name type="common">African bullfrog</name>
    <dbReference type="NCBI Taxonomy" id="30357"/>
    <lineage>
        <taxon>Eukaryota</taxon>
        <taxon>Metazoa</taxon>
        <taxon>Chordata</taxon>
        <taxon>Craniata</taxon>
        <taxon>Vertebrata</taxon>
        <taxon>Euteleostomi</taxon>
        <taxon>Amphibia</taxon>
        <taxon>Batrachia</taxon>
        <taxon>Anura</taxon>
        <taxon>Neobatrachia</taxon>
        <taxon>Ranoidea</taxon>
        <taxon>Pyxicephalidae</taxon>
        <taxon>Pyxicephalinae</taxon>
        <taxon>Pyxicephalus</taxon>
    </lineage>
</organism>
<dbReference type="InterPro" id="IPR000276">
    <property type="entry name" value="GPCR_Rhodpsn"/>
</dbReference>
<evidence type="ECO:0000256" key="1">
    <source>
        <dbReference type="ARBA" id="ARBA00004141"/>
    </source>
</evidence>
<comment type="subcellular location">
    <subcellularLocation>
        <location evidence="9">Cell membrane</location>
        <topology evidence="9">Multi-pass membrane protein</topology>
    </subcellularLocation>
    <subcellularLocation>
        <location evidence="1">Membrane</location>
        <topology evidence="1">Multi-pass membrane protein</topology>
    </subcellularLocation>
</comment>
<feature type="transmembrane region" description="Helical" evidence="9">
    <location>
        <begin position="91"/>
        <end position="120"/>
    </location>
</feature>
<feature type="transmembrane region" description="Helical" evidence="9">
    <location>
        <begin position="58"/>
        <end position="79"/>
    </location>
</feature>
<evidence type="ECO:0000313" key="12">
    <source>
        <dbReference type="Proteomes" id="UP001181693"/>
    </source>
</evidence>
<evidence type="ECO:0000256" key="8">
    <source>
        <dbReference type="RuleBase" id="RU000688"/>
    </source>
</evidence>
<dbReference type="PROSITE" id="PS50262">
    <property type="entry name" value="G_PROTEIN_RECEP_F1_2"/>
    <property type="match status" value="1"/>
</dbReference>
<accession>A0AAV3AEI5</accession>
<feature type="transmembrane region" description="Helical" evidence="9">
    <location>
        <begin position="200"/>
        <end position="226"/>
    </location>
</feature>
<dbReference type="Pfam" id="PF13853">
    <property type="entry name" value="7tm_4"/>
    <property type="match status" value="1"/>
</dbReference>
<reference evidence="11" key="1">
    <citation type="thesis" date="2020" institute="ProQuest LLC" country="789 East Eisenhower Parkway, Ann Arbor, MI, USA">
        <title>Comparative Genomics and Chromosome Evolution.</title>
        <authorList>
            <person name="Mudd A.B."/>
        </authorList>
    </citation>
    <scope>NUCLEOTIDE SEQUENCE</scope>
    <source>
        <strain evidence="11">1538</strain>
        <tissue evidence="11">Blood</tissue>
    </source>
</reference>
<dbReference type="EMBL" id="DYDO01000002">
    <property type="protein sequence ID" value="DBA29729.1"/>
    <property type="molecule type" value="Genomic_DNA"/>
</dbReference>
<evidence type="ECO:0000256" key="7">
    <source>
        <dbReference type="ARBA" id="ARBA00023224"/>
    </source>
</evidence>
<keyword evidence="9" id="KW-0552">Olfaction</keyword>
<dbReference type="InterPro" id="IPR017452">
    <property type="entry name" value="GPCR_Rhodpsn_7TM"/>
</dbReference>
<keyword evidence="5 9" id="KW-0472">Membrane</keyword>
<feature type="transmembrane region" description="Helical" evidence="9">
    <location>
        <begin position="238"/>
        <end position="260"/>
    </location>
</feature>
<gene>
    <name evidence="11" type="ORF">GDO54_005790</name>
</gene>
<evidence type="ECO:0000256" key="5">
    <source>
        <dbReference type="ARBA" id="ARBA00023136"/>
    </source>
</evidence>
<evidence type="ECO:0000256" key="6">
    <source>
        <dbReference type="ARBA" id="ARBA00023170"/>
    </source>
</evidence>
<protein>
    <recommendedName>
        <fullName evidence="9">Olfactory receptor</fullName>
    </recommendedName>
</protein>
<dbReference type="SUPFAM" id="SSF81321">
    <property type="entry name" value="Family A G protein-coupled receptor-like"/>
    <property type="match status" value="1"/>
</dbReference>
<dbReference type="PANTHER" id="PTHR48018">
    <property type="entry name" value="OLFACTORY RECEPTOR"/>
    <property type="match status" value="1"/>
</dbReference>
<feature type="transmembrane region" description="Helical" evidence="9">
    <location>
        <begin position="26"/>
        <end position="51"/>
    </location>
</feature>
<keyword evidence="4 8" id="KW-0297">G-protein coupled receptor</keyword>
<keyword evidence="6 8" id="KW-0675">Receptor</keyword>
<keyword evidence="2 8" id="KW-0812">Transmembrane</keyword>
<evidence type="ECO:0000256" key="4">
    <source>
        <dbReference type="ARBA" id="ARBA00023040"/>
    </source>
</evidence>
<evidence type="ECO:0000256" key="2">
    <source>
        <dbReference type="ARBA" id="ARBA00022692"/>
    </source>
</evidence>
<dbReference type="GO" id="GO:0005886">
    <property type="term" value="C:plasma membrane"/>
    <property type="evidence" value="ECO:0007669"/>
    <property type="project" value="UniProtKB-SubCell"/>
</dbReference>
<dbReference type="InterPro" id="IPR000725">
    <property type="entry name" value="Olfact_rcpt"/>
</dbReference>
<feature type="transmembrane region" description="Helical" evidence="9">
    <location>
        <begin position="272"/>
        <end position="292"/>
    </location>
</feature>
<keyword evidence="12" id="KW-1185">Reference proteome</keyword>
<evidence type="ECO:0000259" key="10">
    <source>
        <dbReference type="PROSITE" id="PS50262"/>
    </source>
</evidence>
<evidence type="ECO:0000256" key="9">
    <source>
        <dbReference type="RuleBase" id="RU363047"/>
    </source>
</evidence>
<keyword evidence="7 8" id="KW-0807">Transducer</keyword>
<feature type="transmembrane region" description="Helical" evidence="9">
    <location>
        <begin position="141"/>
        <end position="158"/>
    </location>
</feature>
<dbReference type="Gene3D" id="1.20.1070.10">
    <property type="entry name" value="Rhodopsin 7-helix transmembrane proteins"/>
    <property type="match status" value="1"/>
</dbReference>
<dbReference type="Proteomes" id="UP001181693">
    <property type="component" value="Unassembled WGS sequence"/>
</dbReference>
<dbReference type="AlphaFoldDB" id="A0AAV3AEI5"/>
<name>A0AAV3AEI5_PYXAD</name>
<dbReference type="CDD" id="cd15230">
    <property type="entry name" value="7tmA_OR5-like"/>
    <property type="match status" value="1"/>
</dbReference>
<dbReference type="FunFam" id="1.20.1070.10:FF:000003">
    <property type="entry name" value="Olfactory receptor"/>
    <property type="match status" value="1"/>
</dbReference>
<dbReference type="PROSITE" id="PS00237">
    <property type="entry name" value="G_PROTEIN_RECEP_F1_1"/>
    <property type="match status" value="1"/>
</dbReference>
<sequence>MNLKNRTQVIVFEFSGLSNDRELVPFLFMFFLLVYMVTIYVNVGMMAMVYISPSLHTPMYFFLSYLSMVDLFYSSVVAPKMLVDFLSDKKLITFIGCALQFYFFSALAGTEVLVLSIMAYDRFAAICRPLYYILIMTKKKCLHLVLFTFSAGFLQSIAQTSSLFSLEFCESNLIDHFYCDIPPLIRLSCSDTHICNIVTLFFVCLCSLSSLTTILVSYTLIVSSIVRITSAAGRKKAFSTCSSHLMCATIFYSTVYLTYLTPSSSSHKKQEMVASVFYTMVTPMLNPLIYSLRNQEVKVVITRLVQKGHKQHI</sequence>
<dbReference type="GO" id="GO:0004930">
    <property type="term" value="F:G protein-coupled receptor activity"/>
    <property type="evidence" value="ECO:0007669"/>
    <property type="project" value="UniProtKB-KW"/>
</dbReference>
<proteinExistence type="inferred from homology"/>
<dbReference type="PRINTS" id="PR00237">
    <property type="entry name" value="GPCRRHODOPSN"/>
</dbReference>
<evidence type="ECO:0000313" key="11">
    <source>
        <dbReference type="EMBL" id="DBA29729.1"/>
    </source>
</evidence>
<evidence type="ECO:0000256" key="3">
    <source>
        <dbReference type="ARBA" id="ARBA00022989"/>
    </source>
</evidence>
<feature type="domain" description="G-protein coupled receptors family 1 profile" evidence="10">
    <location>
        <begin position="41"/>
        <end position="290"/>
    </location>
</feature>